<name>A0AAV6YG60_ENGPU</name>
<evidence type="ECO:0000313" key="1">
    <source>
        <dbReference type="EMBL" id="KAG8536529.1"/>
    </source>
</evidence>
<protein>
    <submittedName>
        <fullName evidence="1">Uncharacterized protein</fullName>
    </submittedName>
</protein>
<dbReference type="EMBL" id="WNYA01041821">
    <property type="protein sequence ID" value="KAG8536529.1"/>
    <property type="molecule type" value="Genomic_DNA"/>
</dbReference>
<dbReference type="AlphaFoldDB" id="A0AAV6YG60"/>
<proteinExistence type="predicted"/>
<accession>A0AAV6YG60</accession>
<keyword evidence="2" id="KW-1185">Reference proteome</keyword>
<sequence length="106" mass="12299">MAQDVHRVAMPLMESIILMGITIEICTERRIYSQSNTKHSSYLLKPLKLQSLKPKSHLRHCTHFRSMHTRRQAHTLAFVMLLLKVICHKNLQSSLQQDLAANHQTN</sequence>
<reference evidence="1" key="1">
    <citation type="thesis" date="2020" institute="ProQuest LLC" country="789 East Eisenhower Parkway, Ann Arbor, MI, USA">
        <title>Comparative Genomics and Chromosome Evolution.</title>
        <authorList>
            <person name="Mudd A.B."/>
        </authorList>
    </citation>
    <scope>NUCLEOTIDE SEQUENCE</scope>
    <source>
        <strain evidence="1">237g6f4</strain>
        <tissue evidence="1">Blood</tissue>
    </source>
</reference>
<comment type="caution">
    <text evidence="1">The sequence shown here is derived from an EMBL/GenBank/DDBJ whole genome shotgun (WGS) entry which is preliminary data.</text>
</comment>
<gene>
    <name evidence="1" type="ORF">GDO81_026164</name>
</gene>
<organism evidence="1 2">
    <name type="scientific">Engystomops pustulosus</name>
    <name type="common">Tungara frog</name>
    <name type="synonym">Physalaemus pustulosus</name>
    <dbReference type="NCBI Taxonomy" id="76066"/>
    <lineage>
        <taxon>Eukaryota</taxon>
        <taxon>Metazoa</taxon>
        <taxon>Chordata</taxon>
        <taxon>Craniata</taxon>
        <taxon>Vertebrata</taxon>
        <taxon>Euteleostomi</taxon>
        <taxon>Amphibia</taxon>
        <taxon>Batrachia</taxon>
        <taxon>Anura</taxon>
        <taxon>Neobatrachia</taxon>
        <taxon>Hyloidea</taxon>
        <taxon>Leptodactylidae</taxon>
        <taxon>Leiuperinae</taxon>
        <taxon>Engystomops</taxon>
    </lineage>
</organism>
<dbReference type="Proteomes" id="UP000824782">
    <property type="component" value="Unassembled WGS sequence"/>
</dbReference>
<evidence type="ECO:0000313" key="2">
    <source>
        <dbReference type="Proteomes" id="UP000824782"/>
    </source>
</evidence>